<evidence type="ECO:0000256" key="5">
    <source>
        <dbReference type="ARBA" id="ARBA00013244"/>
    </source>
</evidence>
<dbReference type="Proteomes" id="UP000319731">
    <property type="component" value="Unassembled WGS sequence"/>
</dbReference>
<dbReference type="PANTHER" id="PTHR12317">
    <property type="entry name" value="DIACYLGLYCEROL O-ACYLTRANSFERASE"/>
    <property type="match status" value="1"/>
</dbReference>
<dbReference type="GO" id="GO:0019432">
    <property type="term" value="P:triglyceride biosynthetic process"/>
    <property type="evidence" value="ECO:0007669"/>
    <property type="project" value="UniProtKB-UniRule"/>
</dbReference>
<evidence type="ECO:0000256" key="6">
    <source>
        <dbReference type="ARBA" id="ARBA00022516"/>
    </source>
</evidence>
<evidence type="ECO:0000256" key="12">
    <source>
        <dbReference type="ARBA" id="ARBA00023098"/>
    </source>
</evidence>
<evidence type="ECO:0000256" key="8">
    <source>
        <dbReference type="ARBA" id="ARBA00022692"/>
    </source>
</evidence>
<evidence type="ECO:0000256" key="9">
    <source>
        <dbReference type="ARBA" id="ARBA00022798"/>
    </source>
</evidence>
<evidence type="ECO:0000256" key="4">
    <source>
        <dbReference type="ARBA" id="ARBA00005420"/>
    </source>
</evidence>
<evidence type="ECO:0000256" key="1">
    <source>
        <dbReference type="ARBA" id="ARBA00004477"/>
    </source>
</evidence>
<keyword evidence="14 16" id="KW-0012">Acyltransferase</keyword>
<keyword evidence="7" id="KW-0808">Transferase</keyword>
<evidence type="ECO:0000256" key="2">
    <source>
        <dbReference type="ARBA" id="ARBA00004771"/>
    </source>
</evidence>
<keyword evidence="9" id="KW-0319">Glycerol metabolism</keyword>
<dbReference type="PANTHER" id="PTHR12317:SF0">
    <property type="entry name" value="ACYLTRANSFERASE"/>
    <property type="match status" value="1"/>
</dbReference>
<dbReference type="GO" id="GO:0006071">
    <property type="term" value="P:glycerol metabolic process"/>
    <property type="evidence" value="ECO:0007669"/>
    <property type="project" value="UniProtKB-UniRule"/>
</dbReference>
<comment type="subcellular location">
    <subcellularLocation>
        <location evidence="1 16">Endoplasmic reticulum membrane</location>
        <topology evidence="1 16">Multi-pass membrane protein</topology>
    </subcellularLocation>
</comment>
<dbReference type="OrthoDB" id="264532at2759"/>
<protein>
    <recommendedName>
        <fullName evidence="5 16">Diacylglycerol O-acyltransferase</fullName>
        <ecNumber evidence="5 16">2.3.1.20</ecNumber>
    </recommendedName>
</protein>
<dbReference type="GeneID" id="42005576"/>
<reference evidence="17 18" key="1">
    <citation type="journal article" date="2019" name="Sci. Rep.">
        <title>Comparative genomics of chytrid fungi reveal insights into the obligate biotrophic and pathogenic lifestyle of Synchytrium endobioticum.</title>
        <authorList>
            <person name="van de Vossenberg B.T.L.H."/>
            <person name="Warris S."/>
            <person name="Nguyen H.D.T."/>
            <person name="van Gent-Pelzer M.P.E."/>
            <person name="Joly D.L."/>
            <person name="van de Geest H.C."/>
            <person name="Bonants P.J.M."/>
            <person name="Smith D.S."/>
            <person name="Levesque C.A."/>
            <person name="van der Lee T.A.J."/>
        </authorList>
    </citation>
    <scope>NUCLEOTIDE SEQUENCE [LARGE SCALE GENOMIC DNA]</scope>
    <source>
        <strain evidence="17 18">JEL517</strain>
    </source>
</reference>
<dbReference type="EC" id="2.3.1.20" evidence="5 16"/>
<evidence type="ECO:0000256" key="16">
    <source>
        <dbReference type="RuleBase" id="RU367023"/>
    </source>
</evidence>
<name>A0A507C548_9FUNG</name>
<dbReference type="RefSeq" id="XP_031023742.1">
    <property type="nucleotide sequence ID" value="XM_031170279.1"/>
</dbReference>
<keyword evidence="10 16" id="KW-0256">Endoplasmic reticulum</keyword>
<comment type="function">
    <text evidence="16">Catalyzes the terminal and only committed step in triacylglycerol synthesis by using diacylglycerol and fatty acyl CoA as substrates.</text>
</comment>
<evidence type="ECO:0000313" key="18">
    <source>
        <dbReference type="Proteomes" id="UP000319731"/>
    </source>
</evidence>
<evidence type="ECO:0000256" key="14">
    <source>
        <dbReference type="ARBA" id="ARBA00023315"/>
    </source>
</evidence>
<evidence type="ECO:0000256" key="7">
    <source>
        <dbReference type="ARBA" id="ARBA00022679"/>
    </source>
</evidence>
<evidence type="ECO:0000256" key="13">
    <source>
        <dbReference type="ARBA" id="ARBA00023136"/>
    </source>
</evidence>
<keyword evidence="8" id="KW-0812">Transmembrane</keyword>
<keyword evidence="11" id="KW-1133">Transmembrane helix</keyword>
<comment type="catalytic activity">
    <reaction evidence="15 16">
        <text>an acyl-CoA + a 1,2-diacyl-sn-glycerol = a triacyl-sn-glycerol + CoA</text>
        <dbReference type="Rhea" id="RHEA:10868"/>
        <dbReference type="ChEBI" id="CHEBI:17815"/>
        <dbReference type="ChEBI" id="CHEBI:57287"/>
        <dbReference type="ChEBI" id="CHEBI:58342"/>
        <dbReference type="ChEBI" id="CHEBI:64615"/>
        <dbReference type="EC" id="2.3.1.20"/>
    </reaction>
</comment>
<dbReference type="GO" id="GO:0005789">
    <property type="term" value="C:endoplasmic reticulum membrane"/>
    <property type="evidence" value="ECO:0007669"/>
    <property type="project" value="UniProtKB-SubCell"/>
</dbReference>
<dbReference type="InterPro" id="IPR007130">
    <property type="entry name" value="DAGAT"/>
</dbReference>
<evidence type="ECO:0000256" key="11">
    <source>
        <dbReference type="ARBA" id="ARBA00022989"/>
    </source>
</evidence>
<proteinExistence type="inferred from homology"/>
<comment type="caution">
    <text evidence="17">The sequence shown here is derived from an EMBL/GenBank/DDBJ whole genome shotgun (WGS) entry which is preliminary data.</text>
</comment>
<keyword evidence="12 16" id="KW-0443">Lipid metabolism</keyword>
<evidence type="ECO:0000313" key="17">
    <source>
        <dbReference type="EMBL" id="TPX32555.1"/>
    </source>
</evidence>
<organism evidence="17 18">
    <name type="scientific">Synchytrium microbalum</name>
    <dbReference type="NCBI Taxonomy" id="1806994"/>
    <lineage>
        <taxon>Eukaryota</taxon>
        <taxon>Fungi</taxon>
        <taxon>Fungi incertae sedis</taxon>
        <taxon>Chytridiomycota</taxon>
        <taxon>Chytridiomycota incertae sedis</taxon>
        <taxon>Chytridiomycetes</taxon>
        <taxon>Synchytriales</taxon>
        <taxon>Synchytriaceae</taxon>
        <taxon>Synchytrium</taxon>
    </lineage>
</organism>
<keyword evidence="6 16" id="KW-0444">Lipid biosynthesis</keyword>
<dbReference type="GO" id="GO:0004144">
    <property type="term" value="F:diacylglycerol O-acyltransferase activity"/>
    <property type="evidence" value="ECO:0007669"/>
    <property type="project" value="UniProtKB-UniRule"/>
</dbReference>
<sequence>MLLLAVGVGIREWCAWNWQFYWPVIITYWTFIWFDRHTPHTGGTDRYQWVLDLPLWSWYADYFQTQLVRTTPLNPHGNYIFGYHPHGIYVFGTPIFVTNECNFKELFPNIKLRIGTLDVNFKVPIWREMQLAMKLISVSADSIKNVLSKGPGWSVMIVIGGAQEAMLSYPGTADLVLKRRKGFVRVGIQTGAALVPVFTFGENDLYYQTTPERNPKIASLQSWFQKATGFSFPFGMGKFGWIPLRRKIVSVVGAPIHVIKQDNPSQEYIDELHAKYIQSLAKLYDTYKDTYAPNRIRDMRIVG</sequence>
<keyword evidence="13" id="KW-0472">Membrane</keyword>
<comment type="similarity">
    <text evidence="4 16">Belongs to the diacylglycerol acyltransferase family.</text>
</comment>
<dbReference type="CDD" id="cd07987">
    <property type="entry name" value="LPLAT_MGAT-like"/>
    <property type="match status" value="1"/>
</dbReference>
<dbReference type="UniPathway" id="UPA00282"/>
<evidence type="ECO:0000256" key="10">
    <source>
        <dbReference type="ARBA" id="ARBA00022824"/>
    </source>
</evidence>
<dbReference type="Pfam" id="PF03982">
    <property type="entry name" value="DAGAT"/>
    <property type="match status" value="1"/>
</dbReference>
<comment type="pathway">
    <text evidence="3">Lipid metabolism.</text>
</comment>
<dbReference type="STRING" id="1806994.A0A507C548"/>
<dbReference type="AlphaFoldDB" id="A0A507C548"/>
<accession>A0A507C548</accession>
<evidence type="ECO:0000256" key="15">
    <source>
        <dbReference type="ARBA" id="ARBA00048109"/>
    </source>
</evidence>
<comment type="pathway">
    <text evidence="2 16">Glycerolipid metabolism; triacylglycerol biosynthesis.</text>
</comment>
<evidence type="ECO:0000256" key="3">
    <source>
        <dbReference type="ARBA" id="ARBA00005189"/>
    </source>
</evidence>
<keyword evidence="18" id="KW-1185">Reference proteome</keyword>
<gene>
    <name evidence="17" type="ORF">SmJEL517_g04351</name>
</gene>
<dbReference type="EMBL" id="QEAO01000029">
    <property type="protein sequence ID" value="TPX32555.1"/>
    <property type="molecule type" value="Genomic_DNA"/>
</dbReference>